<evidence type="ECO:0000256" key="9">
    <source>
        <dbReference type="SAM" id="Phobius"/>
    </source>
</evidence>
<evidence type="ECO:0000259" key="10">
    <source>
        <dbReference type="PROSITE" id="PS50885"/>
    </source>
</evidence>
<dbReference type="Pfam" id="PF06580">
    <property type="entry name" value="His_kinase"/>
    <property type="match status" value="1"/>
</dbReference>
<gene>
    <name evidence="11" type="ORF">GZH47_31915</name>
</gene>
<dbReference type="KEGG" id="prz:GZH47_31915"/>
<organism evidence="11 12">
    <name type="scientific">Paenibacillus rhizovicinus</name>
    <dbReference type="NCBI Taxonomy" id="2704463"/>
    <lineage>
        <taxon>Bacteria</taxon>
        <taxon>Bacillati</taxon>
        <taxon>Bacillota</taxon>
        <taxon>Bacilli</taxon>
        <taxon>Bacillales</taxon>
        <taxon>Paenibacillaceae</taxon>
        <taxon>Paenibacillus</taxon>
    </lineage>
</organism>
<dbReference type="Pfam" id="PF02743">
    <property type="entry name" value="dCache_1"/>
    <property type="match status" value="1"/>
</dbReference>
<evidence type="ECO:0000256" key="8">
    <source>
        <dbReference type="ARBA" id="ARBA00023136"/>
    </source>
</evidence>
<reference evidence="11 12" key="1">
    <citation type="submission" date="2020-02" db="EMBL/GenBank/DDBJ databases">
        <title>Paenibacillus sp. nov., isolated from rhizosphere soil of tomato.</title>
        <authorList>
            <person name="Weon H.-Y."/>
            <person name="Lee S.A."/>
        </authorList>
    </citation>
    <scope>NUCLEOTIDE SEQUENCE [LARGE SCALE GENOMIC DNA]</scope>
    <source>
        <strain evidence="11 12">14171R-81</strain>
        <plasmid evidence="11 12">unnamed1</plasmid>
    </source>
</reference>
<dbReference type="InterPro" id="IPR003594">
    <property type="entry name" value="HATPase_dom"/>
</dbReference>
<dbReference type="Gene3D" id="3.30.450.20">
    <property type="entry name" value="PAS domain"/>
    <property type="match status" value="1"/>
</dbReference>
<dbReference type="AlphaFoldDB" id="A0A6C0PCW3"/>
<dbReference type="Proteomes" id="UP000479114">
    <property type="component" value="Plasmid unnamed1"/>
</dbReference>
<dbReference type="GO" id="GO:0000155">
    <property type="term" value="F:phosphorelay sensor kinase activity"/>
    <property type="evidence" value="ECO:0007669"/>
    <property type="project" value="InterPro"/>
</dbReference>
<dbReference type="InterPro" id="IPR003660">
    <property type="entry name" value="HAMP_dom"/>
</dbReference>
<keyword evidence="12" id="KW-1185">Reference proteome</keyword>
<keyword evidence="4" id="KW-0808">Transferase</keyword>
<keyword evidence="2" id="KW-1003">Cell membrane</keyword>
<dbReference type="SUPFAM" id="SSF55874">
    <property type="entry name" value="ATPase domain of HSP90 chaperone/DNA topoisomerase II/histidine kinase"/>
    <property type="match status" value="1"/>
</dbReference>
<dbReference type="PANTHER" id="PTHR34220">
    <property type="entry name" value="SENSOR HISTIDINE KINASE YPDA"/>
    <property type="match status" value="1"/>
</dbReference>
<keyword evidence="8 9" id="KW-0472">Membrane</keyword>
<evidence type="ECO:0000313" key="12">
    <source>
        <dbReference type="Proteomes" id="UP000479114"/>
    </source>
</evidence>
<geneLocation type="plasmid" evidence="11 12">
    <name>unnamed1</name>
</geneLocation>
<dbReference type="Gene3D" id="6.10.340.10">
    <property type="match status" value="1"/>
</dbReference>
<evidence type="ECO:0000256" key="6">
    <source>
        <dbReference type="ARBA" id="ARBA00022777"/>
    </source>
</evidence>
<dbReference type="InterPro" id="IPR033479">
    <property type="entry name" value="dCache_1"/>
</dbReference>
<keyword evidence="11" id="KW-0614">Plasmid</keyword>
<protein>
    <recommendedName>
        <fullName evidence="10">HAMP domain-containing protein</fullName>
    </recommendedName>
</protein>
<evidence type="ECO:0000256" key="2">
    <source>
        <dbReference type="ARBA" id="ARBA00022475"/>
    </source>
</evidence>
<dbReference type="InterPro" id="IPR050640">
    <property type="entry name" value="Bact_2-comp_sensor_kinase"/>
</dbReference>
<keyword evidence="5 9" id="KW-0812">Transmembrane</keyword>
<dbReference type="GO" id="GO:0005886">
    <property type="term" value="C:plasma membrane"/>
    <property type="evidence" value="ECO:0007669"/>
    <property type="project" value="UniProtKB-SubCell"/>
</dbReference>
<dbReference type="PROSITE" id="PS50885">
    <property type="entry name" value="HAMP"/>
    <property type="match status" value="1"/>
</dbReference>
<keyword evidence="3" id="KW-0597">Phosphoprotein</keyword>
<dbReference type="Pfam" id="PF02518">
    <property type="entry name" value="HATPase_c"/>
    <property type="match status" value="1"/>
</dbReference>
<dbReference type="PANTHER" id="PTHR34220:SF7">
    <property type="entry name" value="SENSOR HISTIDINE KINASE YPDA"/>
    <property type="match status" value="1"/>
</dbReference>
<keyword evidence="6" id="KW-0418">Kinase</keyword>
<accession>A0A6C0PCW3</accession>
<dbReference type="InterPro" id="IPR036890">
    <property type="entry name" value="HATPase_C_sf"/>
</dbReference>
<keyword evidence="7 9" id="KW-1133">Transmembrane helix</keyword>
<sequence>MTYERLIYRMSIRTKLFLMLLFFLCLPSFVFGFLWFEKSTKTLEDNAIQYSETLNNQVNDRMEIYFQEIRRITLPLISNPLTQKMISAGPSADNYDRYSLALPLQDELFPSILLGRSDILSLSIVSDSGLVASNLSVLSAKERFPAYDRRIKENGDYQLMGFTRVYGVPVLTLAMKFYDTITYRNSGIVIIDIKLSEIAGLSRGVKLGSSGYIRITDSDGQIIYDPDSSKWGTYISAKLLHKFDTKLKGGFTEHTSRGKLLINYLHSNITGLNIYSQVPIRELVGGLIYFRSITAGISLMLIVLALFLLGWFSLSLTKRIIALQRLMKRAELGDFSVYASYGGSFHELDSLHHSFNAMISEIRRLVEVVHKSELKEKEMQIVHRESMYRSMQAQINPHFLYNTLELINSYAIVEGVMPISKMASALAHIFRYSIGNSGREVALTEELNYIETYFTILTERYPHFSNEVHVGDQDAPKVRALRLMIQPIVENAFKHGYENHKLRPTYIGIRGIPEGDAYVLEIRDRGGGMEDARKNKINEALMLTWDREVNADGITQMDSIGLWNVHSRLRLTFGAAYGIEIAESNTTGTVIKMRLPYASELPSEAG</sequence>
<comment type="subcellular location">
    <subcellularLocation>
        <location evidence="1">Cell membrane</location>
        <topology evidence="1">Multi-pass membrane protein</topology>
    </subcellularLocation>
</comment>
<feature type="transmembrane region" description="Helical" evidence="9">
    <location>
        <begin position="297"/>
        <end position="317"/>
    </location>
</feature>
<evidence type="ECO:0000256" key="7">
    <source>
        <dbReference type="ARBA" id="ARBA00022989"/>
    </source>
</evidence>
<evidence type="ECO:0000256" key="1">
    <source>
        <dbReference type="ARBA" id="ARBA00004651"/>
    </source>
</evidence>
<dbReference type="InterPro" id="IPR010559">
    <property type="entry name" value="Sig_transdc_His_kin_internal"/>
</dbReference>
<evidence type="ECO:0000256" key="5">
    <source>
        <dbReference type="ARBA" id="ARBA00022692"/>
    </source>
</evidence>
<feature type="domain" description="HAMP" evidence="10">
    <location>
        <begin position="314"/>
        <end position="367"/>
    </location>
</feature>
<dbReference type="RefSeq" id="WP_162645648.1">
    <property type="nucleotide sequence ID" value="NZ_CP048287.1"/>
</dbReference>
<proteinExistence type="predicted"/>
<dbReference type="Gene3D" id="3.30.565.10">
    <property type="entry name" value="Histidine kinase-like ATPase, C-terminal domain"/>
    <property type="match status" value="1"/>
</dbReference>
<evidence type="ECO:0000256" key="3">
    <source>
        <dbReference type="ARBA" id="ARBA00022553"/>
    </source>
</evidence>
<evidence type="ECO:0000256" key="4">
    <source>
        <dbReference type="ARBA" id="ARBA00022679"/>
    </source>
</evidence>
<dbReference type="EMBL" id="CP048287">
    <property type="protein sequence ID" value="QHW35502.1"/>
    <property type="molecule type" value="Genomic_DNA"/>
</dbReference>
<name>A0A6C0PCW3_9BACL</name>
<evidence type="ECO:0000313" key="11">
    <source>
        <dbReference type="EMBL" id="QHW35502.1"/>
    </source>
</evidence>